<evidence type="ECO:0000313" key="1">
    <source>
        <dbReference type="EMBL" id="ERN12060.1"/>
    </source>
</evidence>
<evidence type="ECO:0000313" key="2">
    <source>
        <dbReference type="Proteomes" id="UP000017836"/>
    </source>
</evidence>
<accession>W1PXB7</accession>
<dbReference type="Gramene" id="ERN12060">
    <property type="protein sequence ID" value="ERN12060"/>
    <property type="gene ID" value="AMTR_s00035p00162470"/>
</dbReference>
<protein>
    <submittedName>
        <fullName evidence="1">Uncharacterized protein</fullName>
    </submittedName>
</protein>
<gene>
    <name evidence="1" type="ORF">AMTR_s00035p00162470</name>
</gene>
<dbReference type="AlphaFoldDB" id="W1PXB7"/>
<keyword evidence="2" id="KW-1185">Reference proteome</keyword>
<proteinExistence type="predicted"/>
<dbReference type="HOGENOM" id="CLU_2064632_0_0_1"/>
<organism evidence="1 2">
    <name type="scientific">Amborella trichopoda</name>
    <dbReference type="NCBI Taxonomy" id="13333"/>
    <lineage>
        <taxon>Eukaryota</taxon>
        <taxon>Viridiplantae</taxon>
        <taxon>Streptophyta</taxon>
        <taxon>Embryophyta</taxon>
        <taxon>Tracheophyta</taxon>
        <taxon>Spermatophyta</taxon>
        <taxon>Magnoliopsida</taxon>
        <taxon>Amborellales</taxon>
        <taxon>Amborellaceae</taxon>
        <taxon>Amborella</taxon>
    </lineage>
</organism>
<sequence length="119" mass="13128">MSCTIELSCVYSALHVRAAMRVLCRARSATLRVLRRASSTTLYVTAVYVRVDAATSVTLTCLSHVSKGTHTYAPANDALSTVVHFMHNILQHACRALHAQHLTARLSPSHMWTVTVRKP</sequence>
<reference evidence="2" key="1">
    <citation type="journal article" date="2013" name="Science">
        <title>The Amborella genome and the evolution of flowering plants.</title>
        <authorList>
            <consortium name="Amborella Genome Project"/>
        </authorList>
    </citation>
    <scope>NUCLEOTIDE SEQUENCE [LARGE SCALE GENOMIC DNA]</scope>
</reference>
<name>W1PXB7_AMBTC</name>
<dbReference type="EMBL" id="KI392639">
    <property type="protein sequence ID" value="ERN12060.1"/>
    <property type="molecule type" value="Genomic_DNA"/>
</dbReference>
<dbReference type="Proteomes" id="UP000017836">
    <property type="component" value="Unassembled WGS sequence"/>
</dbReference>